<dbReference type="Proteomes" id="UP000265520">
    <property type="component" value="Unassembled WGS sequence"/>
</dbReference>
<keyword evidence="2" id="KW-1185">Reference proteome</keyword>
<protein>
    <submittedName>
        <fullName evidence="1">Uncharacterized protein</fullName>
    </submittedName>
</protein>
<comment type="caution">
    <text evidence="1">The sequence shown here is derived from an EMBL/GenBank/DDBJ whole genome shotgun (WGS) entry which is preliminary data.</text>
</comment>
<evidence type="ECO:0000313" key="2">
    <source>
        <dbReference type="Proteomes" id="UP000265520"/>
    </source>
</evidence>
<dbReference type="EMBL" id="LXQA010376931">
    <property type="protein sequence ID" value="MCI47779.1"/>
    <property type="molecule type" value="Genomic_DNA"/>
</dbReference>
<name>A0A392SGL0_9FABA</name>
<accession>A0A392SGL0</accession>
<evidence type="ECO:0000313" key="1">
    <source>
        <dbReference type="EMBL" id="MCI47779.1"/>
    </source>
</evidence>
<sequence>LSDLPPATVVQPPGSVRGLAGWQPNYKKSLLRDSHEPSRPTSVGIVEGETGLLALVGAQPSRVSSQPVQVDLGIPSFHFSVGLDHCGGELIHIPAGARATQ</sequence>
<reference evidence="1 2" key="1">
    <citation type="journal article" date="2018" name="Front. Plant Sci.">
        <title>Red Clover (Trifolium pratense) and Zigzag Clover (T. medium) - A Picture of Genomic Similarities and Differences.</title>
        <authorList>
            <person name="Dluhosova J."/>
            <person name="Istvanek J."/>
            <person name="Nedelnik J."/>
            <person name="Repkova J."/>
        </authorList>
    </citation>
    <scope>NUCLEOTIDE SEQUENCE [LARGE SCALE GENOMIC DNA]</scope>
    <source>
        <strain evidence="2">cv. 10/8</strain>
        <tissue evidence="1">Leaf</tissue>
    </source>
</reference>
<proteinExistence type="predicted"/>
<organism evidence="1 2">
    <name type="scientific">Trifolium medium</name>
    <dbReference type="NCBI Taxonomy" id="97028"/>
    <lineage>
        <taxon>Eukaryota</taxon>
        <taxon>Viridiplantae</taxon>
        <taxon>Streptophyta</taxon>
        <taxon>Embryophyta</taxon>
        <taxon>Tracheophyta</taxon>
        <taxon>Spermatophyta</taxon>
        <taxon>Magnoliopsida</taxon>
        <taxon>eudicotyledons</taxon>
        <taxon>Gunneridae</taxon>
        <taxon>Pentapetalae</taxon>
        <taxon>rosids</taxon>
        <taxon>fabids</taxon>
        <taxon>Fabales</taxon>
        <taxon>Fabaceae</taxon>
        <taxon>Papilionoideae</taxon>
        <taxon>50 kb inversion clade</taxon>
        <taxon>NPAAA clade</taxon>
        <taxon>Hologalegina</taxon>
        <taxon>IRL clade</taxon>
        <taxon>Trifolieae</taxon>
        <taxon>Trifolium</taxon>
    </lineage>
</organism>
<feature type="non-terminal residue" evidence="1">
    <location>
        <position position="1"/>
    </location>
</feature>
<feature type="non-terminal residue" evidence="1">
    <location>
        <position position="101"/>
    </location>
</feature>
<dbReference type="AlphaFoldDB" id="A0A392SGL0"/>